<sequence>MSKTFYINSDNSSLRMHECDTDEYWFYHKGSYSSDNPLLYQQIVDNATEEIIIWDPYFNVKLPHRDQNIFSNIQSDVTIKILTCKGLNSSLTYLNEVKDAIKLVIPERKDCRFGLRVINNGDVTNQRDRFFHDRFLFIDNADVYLIGSSVGYHLKSEKSTGIFKVANSETKDFIISIFKYYWDNSAKHEIPVAYLHL</sequence>
<proteinExistence type="predicted"/>
<name>A0A5J4QJI6_9ZZZZ</name>
<accession>A0A5J4QJI6</accession>
<comment type="caution">
    <text evidence="1">The sequence shown here is derived from an EMBL/GenBank/DDBJ whole genome shotgun (WGS) entry which is preliminary data.</text>
</comment>
<dbReference type="EMBL" id="SNRY01003125">
    <property type="protein sequence ID" value="KAA6322116.1"/>
    <property type="molecule type" value="Genomic_DNA"/>
</dbReference>
<protein>
    <recommendedName>
        <fullName evidence="2">PLD phosphodiesterase domain-containing protein</fullName>
    </recommendedName>
</protein>
<reference evidence="1" key="1">
    <citation type="submission" date="2019-03" db="EMBL/GenBank/DDBJ databases">
        <title>Single cell metagenomics reveals metabolic interactions within the superorganism composed of flagellate Streblomastix strix and complex community of Bacteroidetes bacteria on its surface.</title>
        <authorList>
            <person name="Treitli S.C."/>
            <person name="Kolisko M."/>
            <person name="Husnik F."/>
            <person name="Keeling P."/>
            <person name="Hampl V."/>
        </authorList>
    </citation>
    <scope>NUCLEOTIDE SEQUENCE</scope>
    <source>
        <strain evidence="1">STM</strain>
    </source>
</reference>
<dbReference type="AlphaFoldDB" id="A0A5J4QJI6"/>
<evidence type="ECO:0008006" key="2">
    <source>
        <dbReference type="Google" id="ProtNLM"/>
    </source>
</evidence>
<gene>
    <name evidence="1" type="ORF">EZS27_028312</name>
</gene>
<evidence type="ECO:0000313" key="1">
    <source>
        <dbReference type="EMBL" id="KAA6322116.1"/>
    </source>
</evidence>
<organism evidence="1">
    <name type="scientific">termite gut metagenome</name>
    <dbReference type="NCBI Taxonomy" id="433724"/>
    <lineage>
        <taxon>unclassified sequences</taxon>
        <taxon>metagenomes</taxon>
        <taxon>organismal metagenomes</taxon>
    </lineage>
</organism>